<dbReference type="PATRIC" id="fig|1658765.3.peg.29"/>
<dbReference type="InterPro" id="IPR036116">
    <property type="entry name" value="FN3_sf"/>
</dbReference>
<dbReference type="STRING" id="1658765.Msub_10029"/>
<dbReference type="PROSITE" id="PS51257">
    <property type="entry name" value="PROKAR_LIPOPROTEIN"/>
    <property type="match status" value="1"/>
</dbReference>
<dbReference type="InterPro" id="IPR013783">
    <property type="entry name" value="Ig-like_fold"/>
</dbReference>
<dbReference type="AlphaFoldDB" id="A0A0J7J5M6"/>
<dbReference type="SUPFAM" id="SSF49265">
    <property type="entry name" value="Fibronectin type III"/>
    <property type="match status" value="1"/>
</dbReference>
<accession>A0A0J7J5M6</accession>
<name>A0A0J7J5M6_9GAMM</name>
<protein>
    <submittedName>
        <fullName evidence="2">Fibronectin type III domain</fullName>
    </submittedName>
</protein>
<evidence type="ECO:0000313" key="3">
    <source>
        <dbReference type="Proteomes" id="UP000036102"/>
    </source>
</evidence>
<dbReference type="Gene3D" id="2.60.40.10">
    <property type="entry name" value="Immunoglobulins"/>
    <property type="match status" value="1"/>
</dbReference>
<evidence type="ECO:0000313" key="2">
    <source>
        <dbReference type="EMBL" id="KMQ73868.1"/>
    </source>
</evidence>
<reference evidence="2 3" key="1">
    <citation type="submission" date="2015-06" db="EMBL/GenBank/DDBJ databases">
        <title>Marinobacter subterrani, a genetically tractable neutrophilic iron-oxidizing strain isolated from the Soudan Iron Mine.</title>
        <authorList>
            <person name="Bonis B.M."/>
            <person name="Gralnick J.A."/>
        </authorList>
    </citation>
    <scope>NUCLEOTIDE SEQUENCE [LARGE SCALE GENOMIC DNA]</scope>
    <source>
        <strain evidence="2 3">JG233</strain>
    </source>
</reference>
<feature type="signal peptide" evidence="1">
    <location>
        <begin position="1"/>
        <end position="25"/>
    </location>
</feature>
<feature type="chain" id="PRO_5005289551" evidence="1">
    <location>
        <begin position="26"/>
        <end position="129"/>
    </location>
</feature>
<keyword evidence="1" id="KW-0732">Signal</keyword>
<dbReference type="Proteomes" id="UP000036102">
    <property type="component" value="Unassembled WGS sequence"/>
</dbReference>
<evidence type="ECO:0000256" key="1">
    <source>
        <dbReference type="SAM" id="SignalP"/>
    </source>
</evidence>
<keyword evidence="3" id="KW-1185">Reference proteome</keyword>
<organism evidence="2 3">
    <name type="scientific">Marinobacter subterrani</name>
    <dbReference type="NCBI Taxonomy" id="1658765"/>
    <lineage>
        <taxon>Bacteria</taxon>
        <taxon>Pseudomonadati</taxon>
        <taxon>Pseudomonadota</taxon>
        <taxon>Gammaproteobacteria</taxon>
        <taxon>Pseudomonadales</taxon>
        <taxon>Marinobacteraceae</taxon>
        <taxon>Marinobacter</taxon>
    </lineage>
</organism>
<sequence length="129" mass="13817">MKRVITMSKAWIAAFILGVLLSGCGGSGSSSGQASTQEGTAVLSWSAPKKRVNGEDLSRYELEKYTIRYGTEPDNLNQVVVIDNVGGLIELSHEVTDLSTGTWYFTIQVQDANGLTSEPSDVVSKTISS</sequence>
<dbReference type="EMBL" id="LFBU01000001">
    <property type="protein sequence ID" value="KMQ73868.1"/>
    <property type="molecule type" value="Genomic_DNA"/>
</dbReference>
<comment type="caution">
    <text evidence="2">The sequence shown here is derived from an EMBL/GenBank/DDBJ whole genome shotgun (WGS) entry which is preliminary data.</text>
</comment>
<gene>
    <name evidence="2" type="ORF">Msub_10029</name>
</gene>
<proteinExistence type="predicted"/>